<reference evidence="1" key="1">
    <citation type="submission" date="2022-02" db="EMBL/GenBank/DDBJ databases">
        <title>Plant Genome Project.</title>
        <authorList>
            <person name="Zhang R.-G."/>
        </authorList>
    </citation>
    <scope>NUCLEOTIDE SEQUENCE</scope>
    <source>
        <strain evidence="1">AT1</strain>
    </source>
</reference>
<evidence type="ECO:0000313" key="2">
    <source>
        <dbReference type="Proteomes" id="UP001062846"/>
    </source>
</evidence>
<organism evidence="1 2">
    <name type="scientific">Rhododendron molle</name>
    <name type="common">Chinese azalea</name>
    <name type="synonym">Azalea mollis</name>
    <dbReference type="NCBI Taxonomy" id="49168"/>
    <lineage>
        <taxon>Eukaryota</taxon>
        <taxon>Viridiplantae</taxon>
        <taxon>Streptophyta</taxon>
        <taxon>Embryophyta</taxon>
        <taxon>Tracheophyta</taxon>
        <taxon>Spermatophyta</taxon>
        <taxon>Magnoliopsida</taxon>
        <taxon>eudicotyledons</taxon>
        <taxon>Gunneridae</taxon>
        <taxon>Pentapetalae</taxon>
        <taxon>asterids</taxon>
        <taxon>Ericales</taxon>
        <taxon>Ericaceae</taxon>
        <taxon>Ericoideae</taxon>
        <taxon>Rhodoreae</taxon>
        <taxon>Rhododendron</taxon>
    </lineage>
</organism>
<evidence type="ECO:0000313" key="1">
    <source>
        <dbReference type="EMBL" id="KAI8528024.1"/>
    </source>
</evidence>
<proteinExistence type="predicted"/>
<dbReference type="EMBL" id="CM046399">
    <property type="protein sequence ID" value="KAI8528024.1"/>
    <property type="molecule type" value="Genomic_DNA"/>
</dbReference>
<comment type="caution">
    <text evidence="1">The sequence shown here is derived from an EMBL/GenBank/DDBJ whole genome shotgun (WGS) entry which is preliminary data.</text>
</comment>
<accession>A0ACC0LI87</accession>
<sequence>MDLLRTISSTLFNPRIVFAIDSWCYSEGEFLPLTKNLTKTLPLGSITASRLRRLLTQSGIYRNSNYVFRSSEIRFVSFRLNKKTSSQINLQILGSDSWEINPSRADMDTRQKSCMARALELKLFKVANGKRRLSDSKMLKKDLCLL</sequence>
<protein>
    <submittedName>
        <fullName evidence="1">Uncharacterized protein</fullName>
    </submittedName>
</protein>
<dbReference type="Proteomes" id="UP001062846">
    <property type="component" value="Chromosome 12"/>
</dbReference>
<gene>
    <name evidence="1" type="ORF">RHMOL_Rhmol12G0118900</name>
</gene>
<name>A0ACC0LI87_RHOML</name>
<keyword evidence="2" id="KW-1185">Reference proteome</keyword>